<dbReference type="PANTHER" id="PTHR22594:SF34">
    <property type="entry name" value="ASPARAGINE--TRNA LIGASE, MITOCHONDRIAL-RELATED"/>
    <property type="match status" value="1"/>
</dbReference>
<sequence>MKLVSVADILKGRVVINTIITVCGWVRTRRDSKAGCSFISVYDGSCFNSVQVVVNNSSDNYKNSIIHLTTGCSVIVTGMLTSSLGYRQDLEIQVTKLEVVGWVKESNSYPMSAKSHSMEYLREMAHLRPRTNIIGCISRMRNTLFQAIHRFFNENGYFWVPTPIITSSDTEGAGKMFRVSTLDLDQLPYNDKGKVDFNKDFFGKEAFLTVSGQLNAEAYASALSKIYTFGPTFRAENSNTSRHLAEFWMLEPESAFASLEDIIVLAESMLKYIFKVVLEERKEELEFFDKRVGQNIINRLEHFLNVKFVHISYTESIDILINSKKSFENNVYWGIDLSSEHERYLVEEYFKIPVIIKDYPKEIKAFYMRLNEDNKTVASMDILVPEIGELIGGSQREERIEILNIRLRDLRLSKEDYWWYCDLRNYGTVPHSGFGLGFERLLSFITGVHNVRDVVPFPRTPRNANF</sequence>
<feature type="domain" description="Aminoacyl-transfer RNA synthetases class-II family profile" evidence="9">
    <location>
        <begin position="139"/>
        <end position="456"/>
    </location>
</feature>
<dbReference type="HAMAP" id="MF_00534">
    <property type="entry name" value="Asn_tRNA_synth"/>
    <property type="match status" value="1"/>
</dbReference>
<comment type="subunit">
    <text evidence="8">Homodimer.</text>
</comment>
<dbReference type="RefSeq" id="WP_136130702.1">
    <property type="nucleotide sequence ID" value="NZ_PDKT01000001.1"/>
</dbReference>
<dbReference type="GO" id="GO:0005737">
    <property type="term" value="C:cytoplasm"/>
    <property type="evidence" value="ECO:0007669"/>
    <property type="project" value="UniProtKB-SubCell"/>
</dbReference>
<dbReference type="Pfam" id="PF00152">
    <property type="entry name" value="tRNA-synt_2"/>
    <property type="match status" value="1"/>
</dbReference>
<dbReference type="CDD" id="cd00776">
    <property type="entry name" value="AsxRS_core"/>
    <property type="match status" value="1"/>
</dbReference>
<dbReference type="GO" id="GO:0005524">
    <property type="term" value="F:ATP binding"/>
    <property type="evidence" value="ECO:0007669"/>
    <property type="project" value="UniProtKB-UniRule"/>
</dbReference>
<evidence type="ECO:0000313" key="11">
    <source>
        <dbReference type="Proteomes" id="UP000296153"/>
    </source>
</evidence>
<dbReference type="InterPro" id="IPR004522">
    <property type="entry name" value="Asn-tRNA-ligase"/>
</dbReference>
<evidence type="ECO:0000256" key="4">
    <source>
        <dbReference type="ARBA" id="ARBA00022741"/>
    </source>
</evidence>
<evidence type="ECO:0000259" key="9">
    <source>
        <dbReference type="PROSITE" id="PS50862"/>
    </source>
</evidence>
<dbReference type="PRINTS" id="PR01042">
    <property type="entry name" value="TRNASYNTHASP"/>
</dbReference>
<dbReference type="Pfam" id="PF01336">
    <property type="entry name" value="tRNA_anti-codon"/>
    <property type="match status" value="1"/>
</dbReference>
<keyword evidence="2 8" id="KW-0963">Cytoplasm</keyword>
<dbReference type="CDD" id="cd04318">
    <property type="entry name" value="EcAsnRS_like_N"/>
    <property type="match status" value="1"/>
</dbReference>
<dbReference type="PROSITE" id="PS50862">
    <property type="entry name" value="AA_TRNA_LIGASE_II"/>
    <property type="match status" value="1"/>
</dbReference>
<keyword evidence="5 8" id="KW-0067">ATP-binding</keyword>
<dbReference type="InterPro" id="IPR006195">
    <property type="entry name" value="aa-tRNA-synth_II"/>
</dbReference>
<dbReference type="EC" id="6.1.1.22" evidence="8"/>
<evidence type="ECO:0000256" key="6">
    <source>
        <dbReference type="ARBA" id="ARBA00022917"/>
    </source>
</evidence>
<keyword evidence="7 8" id="KW-0030">Aminoacyl-tRNA synthetase</keyword>
<accession>A0A2P5T0L9</accession>
<evidence type="ECO:0000256" key="8">
    <source>
        <dbReference type="HAMAP-Rule" id="MF_00534"/>
    </source>
</evidence>
<comment type="subcellular location">
    <subcellularLocation>
        <location evidence="8">Cytoplasm</location>
    </subcellularLocation>
</comment>
<name>A0A2P5T0L9_9GAMM</name>
<keyword evidence="6 8" id="KW-0648">Protein biosynthesis</keyword>
<evidence type="ECO:0000256" key="5">
    <source>
        <dbReference type="ARBA" id="ARBA00022840"/>
    </source>
</evidence>
<comment type="caution">
    <text evidence="10">The sequence shown here is derived from an EMBL/GenBank/DDBJ whole genome shotgun (WGS) entry which is preliminary data.</text>
</comment>
<evidence type="ECO:0000256" key="3">
    <source>
        <dbReference type="ARBA" id="ARBA00022598"/>
    </source>
</evidence>
<dbReference type="Gene3D" id="2.40.50.140">
    <property type="entry name" value="Nucleic acid-binding proteins"/>
    <property type="match status" value="1"/>
</dbReference>
<protein>
    <recommendedName>
        <fullName evidence="8">Asparagine--tRNA ligase</fullName>
        <ecNumber evidence="8">6.1.1.22</ecNumber>
    </recommendedName>
    <alternativeName>
        <fullName evidence="8">Asparaginyl-tRNA synthetase</fullName>
        <shortName evidence="8">AsnRS</shortName>
    </alternativeName>
</protein>
<dbReference type="InterPro" id="IPR004365">
    <property type="entry name" value="NA-bd_OB_tRNA"/>
</dbReference>
<dbReference type="SUPFAM" id="SSF50249">
    <property type="entry name" value="Nucleic acid-binding proteins"/>
    <property type="match status" value="1"/>
</dbReference>
<organism evidence="10 11">
    <name type="scientific">Candidatus Pantoea edessiphila</name>
    <dbReference type="NCBI Taxonomy" id="2044610"/>
    <lineage>
        <taxon>Bacteria</taxon>
        <taxon>Pseudomonadati</taxon>
        <taxon>Pseudomonadota</taxon>
        <taxon>Gammaproteobacteria</taxon>
        <taxon>Enterobacterales</taxon>
        <taxon>Erwiniaceae</taxon>
        <taxon>Pantoea</taxon>
    </lineage>
</organism>
<keyword evidence="3 8" id="KW-0436">Ligase</keyword>
<dbReference type="Proteomes" id="UP000296153">
    <property type="component" value="Unassembled WGS sequence"/>
</dbReference>
<evidence type="ECO:0000313" key="10">
    <source>
        <dbReference type="EMBL" id="PPI88092.1"/>
    </source>
</evidence>
<dbReference type="EMBL" id="PDKT01000001">
    <property type="protein sequence ID" value="PPI88092.1"/>
    <property type="molecule type" value="Genomic_DNA"/>
</dbReference>
<comment type="catalytic activity">
    <reaction evidence="8">
        <text>tRNA(Asn) + L-asparagine + ATP = L-asparaginyl-tRNA(Asn) + AMP + diphosphate + H(+)</text>
        <dbReference type="Rhea" id="RHEA:11180"/>
        <dbReference type="Rhea" id="RHEA-COMP:9659"/>
        <dbReference type="Rhea" id="RHEA-COMP:9674"/>
        <dbReference type="ChEBI" id="CHEBI:15378"/>
        <dbReference type="ChEBI" id="CHEBI:30616"/>
        <dbReference type="ChEBI" id="CHEBI:33019"/>
        <dbReference type="ChEBI" id="CHEBI:58048"/>
        <dbReference type="ChEBI" id="CHEBI:78442"/>
        <dbReference type="ChEBI" id="CHEBI:78515"/>
        <dbReference type="ChEBI" id="CHEBI:456215"/>
        <dbReference type="EC" id="6.1.1.22"/>
    </reaction>
</comment>
<dbReference type="Gene3D" id="3.30.930.10">
    <property type="entry name" value="Bira Bifunctional Protein, Domain 2"/>
    <property type="match status" value="1"/>
</dbReference>
<dbReference type="OrthoDB" id="9762036at2"/>
<evidence type="ECO:0000256" key="1">
    <source>
        <dbReference type="ARBA" id="ARBA00008226"/>
    </source>
</evidence>
<dbReference type="InterPro" id="IPR012340">
    <property type="entry name" value="NA-bd_OB-fold"/>
</dbReference>
<keyword evidence="4 8" id="KW-0547">Nucleotide-binding</keyword>
<dbReference type="SUPFAM" id="SSF55681">
    <property type="entry name" value="Class II aaRS and biotin synthetases"/>
    <property type="match status" value="1"/>
</dbReference>
<dbReference type="NCBIfam" id="NF003037">
    <property type="entry name" value="PRK03932.1"/>
    <property type="match status" value="1"/>
</dbReference>
<comment type="similarity">
    <text evidence="1 8">Belongs to the class-II aminoacyl-tRNA synthetase family.</text>
</comment>
<dbReference type="GO" id="GO:0006421">
    <property type="term" value="P:asparaginyl-tRNA aminoacylation"/>
    <property type="evidence" value="ECO:0007669"/>
    <property type="project" value="UniProtKB-UniRule"/>
</dbReference>
<dbReference type="FunFam" id="3.30.930.10:FF:000016">
    <property type="entry name" value="Asparagine--tRNA ligase"/>
    <property type="match status" value="1"/>
</dbReference>
<dbReference type="GO" id="GO:0003676">
    <property type="term" value="F:nucleic acid binding"/>
    <property type="evidence" value="ECO:0007669"/>
    <property type="project" value="InterPro"/>
</dbReference>
<dbReference type="InterPro" id="IPR045864">
    <property type="entry name" value="aa-tRNA-synth_II/BPL/LPL"/>
</dbReference>
<proteinExistence type="inferred from homology"/>
<dbReference type="GO" id="GO:0004816">
    <property type="term" value="F:asparagine-tRNA ligase activity"/>
    <property type="evidence" value="ECO:0007669"/>
    <property type="project" value="UniProtKB-UniRule"/>
</dbReference>
<evidence type="ECO:0000256" key="7">
    <source>
        <dbReference type="ARBA" id="ARBA00023146"/>
    </source>
</evidence>
<evidence type="ECO:0000256" key="2">
    <source>
        <dbReference type="ARBA" id="ARBA00022490"/>
    </source>
</evidence>
<dbReference type="InterPro" id="IPR004364">
    <property type="entry name" value="Aa-tRNA-synt_II"/>
</dbReference>
<dbReference type="NCBIfam" id="TIGR00457">
    <property type="entry name" value="asnS"/>
    <property type="match status" value="1"/>
</dbReference>
<dbReference type="PANTHER" id="PTHR22594">
    <property type="entry name" value="ASPARTYL/LYSYL-TRNA SYNTHETASE"/>
    <property type="match status" value="1"/>
</dbReference>
<reference evidence="10 11" key="1">
    <citation type="journal article" date="2018" name="Genome Biol. Evol.">
        <title>Cladogenesis and Genomic Streamlining in Extracellular Endosymbionts of Tropical Stink Bugs.</title>
        <authorList>
            <person name="Otero-Bravo A."/>
            <person name="Goffredi S."/>
            <person name="Sabree Z.L."/>
        </authorList>
    </citation>
    <scope>NUCLEOTIDE SEQUENCE [LARGE SCALE GENOMIC DNA]</scope>
    <source>
        <strain evidence="10 11">SoEE</strain>
    </source>
</reference>
<dbReference type="AlphaFoldDB" id="A0A2P5T0L9"/>
<gene>
    <name evidence="8" type="primary">asnS</name>
    <name evidence="10" type="ORF">CRV12_00405</name>
</gene>
<dbReference type="InterPro" id="IPR002312">
    <property type="entry name" value="Asp/Asn-tRNA-synth_IIb"/>
</dbReference>